<dbReference type="EMBL" id="FZQP02000948">
    <property type="protein sequence ID" value="VVC91048.1"/>
    <property type="molecule type" value="Genomic_DNA"/>
</dbReference>
<organism evidence="1 2">
    <name type="scientific">Leptidea sinapis</name>
    <dbReference type="NCBI Taxonomy" id="189913"/>
    <lineage>
        <taxon>Eukaryota</taxon>
        <taxon>Metazoa</taxon>
        <taxon>Ecdysozoa</taxon>
        <taxon>Arthropoda</taxon>
        <taxon>Hexapoda</taxon>
        <taxon>Insecta</taxon>
        <taxon>Pterygota</taxon>
        <taxon>Neoptera</taxon>
        <taxon>Endopterygota</taxon>
        <taxon>Lepidoptera</taxon>
        <taxon>Glossata</taxon>
        <taxon>Ditrysia</taxon>
        <taxon>Papilionoidea</taxon>
        <taxon>Pieridae</taxon>
        <taxon>Dismorphiinae</taxon>
        <taxon>Leptidea</taxon>
    </lineage>
</organism>
<gene>
    <name evidence="1" type="ORF">LSINAPIS_LOCUS3826</name>
</gene>
<evidence type="ECO:0008006" key="3">
    <source>
        <dbReference type="Google" id="ProtNLM"/>
    </source>
</evidence>
<proteinExistence type="predicted"/>
<name>A0A5E4Q0M0_9NEOP</name>
<evidence type="ECO:0000313" key="1">
    <source>
        <dbReference type="EMBL" id="VVC91048.1"/>
    </source>
</evidence>
<keyword evidence="2" id="KW-1185">Reference proteome</keyword>
<reference evidence="1 2" key="1">
    <citation type="submission" date="2017-07" db="EMBL/GenBank/DDBJ databases">
        <authorList>
            <person name="Talla V."/>
            <person name="Backstrom N."/>
        </authorList>
    </citation>
    <scope>NUCLEOTIDE SEQUENCE [LARGE SCALE GENOMIC DNA]</scope>
</reference>
<evidence type="ECO:0000313" key="2">
    <source>
        <dbReference type="Proteomes" id="UP000324832"/>
    </source>
</evidence>
<sequence>MDKQACKLVSFNCKSFKRSVDGVREICLFADVVALQETWLLPCDLPMLGIGKSAIDPFDGILIGRMLSIAVELQAICEGSTILMISCTADRISVSDRPSRTEYPITFTVRPPNDPSHLAQDFLFH</sequence>
<dbReference type="Proteomes" id="UP000324832">
    <property type="component" value="Unassembled WGS sequence"/>
</dbReference>
<dbReference type="AlphaFoldDB" id="A0A5E4Q0M0"/>
<accession>A0A5E4Q0M0</accession>
<protein>
    <recommendedName>
        <fullName evidence="3">Endonuclease/exonuclease/phosphatase domain-containing protein</fullName>
    </recommendedName>
</protein>